<evidence type="ECO:0000313" key="7">
    <source>
        <dbReference type="EMBL" id="MFD2590929.1"/>
    </source>
</evidence>
<name>A0ABW5N7J0_9FLAO</name>
<keyword evidence="8" id="KW-1185">Reference proteome</keyword>
<dbReference type="PANTHER" id="PTHR36174:SF1">
    <property type="entry name" value="LIPID II:GLYCINE GLYCYLTRANSFERASE"/>
    <property type="match status" value="1"/>
</dbReference>
<comment type="caution">
    <text evidence="7">The sequence shown here is derived from an EMBL/GenBank/DDBJ whole genome shotgun (WGS) entry which is preliminary data.</text>
</comment>
<dbReference type="Proteomes" id="UP001597459">
    <property type="component" value="Unassembled WGS sequence"/>
</dbReference>
<dbReference type="Pfam" id="PF02388">
    <property type="entry name" value="FemAB"/>
    <property type="match status" value="1"/>
</dbReference>
<gene>
    <name evidence="7" type="ORF">ACFSTE_08815</name>
</gene>
<keyword evidence="6" id="KW-0961">Cell wall biogenesis/degradation</keyword>
<evidence type="ECO:0000256" key="1">
    <source>
        <dbReference type="ARBA" id="ARBA00009943"/>
    </source>
</evidence>
<evidence type="ECO:0000313" key="8">
    <source>
        <dbReference type="Proteomes" id="UP001597459"/>
    </source>
</evidence>
<keyword evidence="4" id="KW-0573">Peptidoglycan synthesis</keyword>
<dbReference type="InterPro" id="IPR050644">
    <property type="entry name" value="PG_Glycine_Bridge_Synth"/>
</dbReference>
<reference evidence="8" key="1">
    <citation type="journal article" date="2019" name="Int. J. Syst. Evol. Microbiol.">
        <title>The Global Catalogue of Microorganisms (GCM) 10K type strain sequencing project: providing services to taxonomists for standard genome sequencing and annotation.</title>
        <authorList>
            <consortium name="The Broad Institute Genomics Platform"/>
            <consortium name="The Broad Institute Genome Sequencing Center for Infectious Disease"/>
            <person name="Wu L."/>
            <person name="Ma J."/>
        </authorList>
    </citation>
    <scope>NUCLEOTIDE SEQUENCE [LARGE SCALE GENOMIC DNA]</scope>
    <source>
        <strain evidence="8">KCTC 42423</strain>
    </source>
</reference>
<dbReference type="SUPFAM" id="SSF55729">
    <property type="entry name" value="Acyl-CoA N-acyltransferases (Nat)"/>
    <property type="match status" value="1"/>
</dbReference>
<keyword evidence="5" id="KW-0012">Acyltransferase</keyword>
<organism evidence="7 8">
    <name type="scientific">Aquimarina hainanensis</name>
    <dbReference type="NCBI Taxonomy" id="1578017"/>
    <lineage>
        <taxon>Bacteria</taxon>
        <taxon>Pseudomonadati</taxon>
        <taxon>Bacteroidota</taxon>
        <taxon>Flavobacteriia</taxon>
        <taxon>Flavobacteriales</taxon>
        <taxon>Flavobacteriaceae</taxon>
        <taxon>Aquimarina</taxon>
    </lineage>
</organism>
<evidence type="ECO:0000256" key="5">
    <source>
        <dbReference type="ARBA" id="ARBA00023315"/>
    </source>
</evidence>
<proteinExistence type="inferred from homology"/>
<evidence type="ECO:0000256" key="6">
    <source>
        <dbReference type="ARBA" id="ARBA00023316"/>
    </source>
</evidence>
<keyword evidence="2" id="KW-0808">Transferase</keyword>
<dbReference type="InterPro" id="IPR003447">
    <property type="entry name" value="FEMABX"/>
</dbReference>
<evidence type="ECO:0000256" key="3">
    <source>
        <dbReference type="ARBA" id="ARBA00022960"/>
    </source>
</evidence>
<evidence type="ECO:0000256" key="2">
    <source>
        <dbReference type="ARBA" id="ARBA00022679"/>
    </source>
</evidence>
<accession>A0ABW5N7J0</accession>
<comment type="similarity">
    <text evidence="1">Belongs to the FemABX family.</text>
</comment>
<sequence length="334" mass="38058">MIDQCSITTDRTQLSEKQWKSILEEDTANFFQTPQALLFFEKTGIKTFSFIALAGEDVLGIVSGIILKKKGIQASLTSRAIIYGGPVFSKKATKQDISGLLTAVIEGLKNKVIYIEIRNFTDYSNYRNLYEEVGFSYQPHLNFQVACDDYALMKKRMSSSKLRQIKKSIKAGASIQTATTEAEIKAYYTLLYHLYKTKVKTPLPTYQFFKKLWETNTAVFLLIAYKDEIIGGIVCPVFSDKVIYEWFICGMDRVYKDVYPSVLATWAAMEYAHRHHIACFDFMGAGKPEEAYGVREFKSKFGGVEVEYGRFLCVSKPILYEIGKTAVKVLKRKK</sequence>
<dbReference type="InterPro" id="IPR016181">
    <property type="entry name" value="Acyl_CoA_acyltransferase"/>
</dbReference>
<dbReference type="Gene3D" id="3.40.630.30">
    <property type="match status" value="1"/>
</dbReference>
<dbReference type="RefSeq" id="WP_378258772.1">
    <property type="nucleotide sequence ID" value="NZ_JBHSJV010000001.1"/>
</dbReference>
<dbReference type="EMBL" id="JBHULX010000013">
    <property type="protein sequence ID" value="MFD2590929.1"/>
    <property type="molecule type" value="Genomic_DNA"/>
</dbReference>
<keyword evidence="3" id="KW-0133">Cell shape</keyword>
<evidence type="ECO:0000256" key="4">
    <source>
        <dbReference type="ARBA" id="ARBA00022984"/>
    </source>
</evidence>
<protein>
    <submittedName>
        <fullName evidence="7">Lipid II:glycine glycyltransferase FemX</fullName>
    </submittedName>
</protein>
<dbReference type="PANTHER" id="PTHR36174">
    <property type="entry name" value="LIPID II:GLYCINE GLYCYLTRANSFERASE"/>
    <property type="match status" value="1"/>
</dbReference>